<reference evidence="5" key="1">
    <citation type="submission" date="2020-05" db="EMBL/GenBank/DDBJ databases">
        <authorList>
            <person name="Chiriac C."/>
            <person name="Salcher M."/>
            <person name="Ghai R."/>
            <person name="Kavagutti S V."/>
        </authorList>
    </citation>
    <scope>NUCLEOTIDE SEQUENCE</scope>
</reference>
<dbReference type="Pfam" id="PF07969">
    <property type="entry name" value="Amidohydro_3"/>
    <property type="match status" value="1"/>
</dbReference>
<dbReference type="EMBL" id="CAFABA010000006">
    <property type="protein sequence ID" value="CAB4814970.1"/>
    <property type="molecule type" value="Genomic_DNA"/>
</dbReference>
<dbReference type="SUPFAM" id="SSF51338">
    <property type="entry name" value="Composite domain of metallo-dependent hydrolases"/>
    <property type="match status" value="1"/>
</dbReference>
<evidence type="ECO:0000259" key="1">
    <source>
        <dbReference type="Pfam" id="PF07969"/>
    </source>
</evidence>
<dbReference type="GO" id="GO:0016812">
    <property type="term" value="F:hydrolase activity, acting on carbon-nitrogen (but not peptide) bonds, in cyclic amides"/>
    <property type="evidence" value="ECO:0007669"/>
    <property type="project" value="TreeGrafter"/>
</dbReference>
<evidence type="ECO:0000313" key="3">
    <source>
        <dbReference type="EMBL" id="CAB4814970.1"/>
    </source>
</evidence>
<dbReference type="InterPro" id="IPR011059">
    <property type="entry name" value="Metal-dep_hydrolase_composite"/>
</dbReference>
<dbReference type="PANTHER" id="PTHR11647">
    <property type="entry name" value="HYDRANTOINASE/DIHYDROPYRIMIDINASE FAMILY MEMBER"/>
    <property type="match status" value="1"/>
</dbReference>
<dbReference type="SUPFAM" id="SSF51556">
    <property type="entry name" value="Metallo-dependent hydrolases"/>
    <property type="match status" value="1"/>
</dbReference>
<protein>
    <submittedName>
        <fullName evidence="5">Unannotated protein</fullName>
    </submittedName>
</protein>
<dbReference type="EMBL" id="CAFBMH010000020">
    <property type="protein sequence ID" value="CAB4900237.1"/>
    <property type="molecule type" value="Genomic_DNA"/>
</dbReference>
<evidence type="ECO:0000313" key="5">
    <source>
        <dbReference type="EMBL" id="CAB5006622.1"/>
    </source>
</evidence>
<dbReference type="EMBL" id="CAFBOS010000136">
    <property type="protein sequence ID" value="CAB5006622.1"/>
    <property type="molecule type" value="Genomic_DNA"/>
</dbReference>
<sequence length="573" mass="62275">MLDVIIKGGDIIDGTGAKRRRADVGIVADRIVKIGEITEPAARIIDATGKLVAPGFIDVHTHFDAQVFWDGALTPSPLHGVTTALAGNCGFTIAPLSDDPADAEYLLRMLARVEGMPVEALRTGVPWNWKTSAQYFDQIEGNLGINAGFMIGHSAIRRVAMGADATKREATPEELERMKRLLRAGLEAGGIGFSSSYARTHNDADGNMVPSRHASTQELVELARVTGEFAGTSLEIIPQVGPKFDQWAVDLMTDMSVAAQRPINWNVMTVNRANYDDCLAKLEAGDYARARGGKVVALTIPISFGVRLSFASGFVLDAMPEWEGPMAASRDEKLKLFRDKSARAALNEQAQRADNPMRMLANWGNKVIFDVVAPENEQYRGRTVAEIAKAEGRDDWDVLCDIAVADELNTSFGSPTPPETDDDWKARVSLWRDERTVIGASDAGAHLDLLASFNYSTGMLQRAVRERQMLSFEEAIHLMTDVQAKLYGISQRGQLQEGWYADVIVIDPKTIGTDEVAMRFDLPGGSGRLYADSQGVDHVLVNGKAIVADGALTQERSGTLLRSGRDTVTASLA</sequence>
<feature type="domain" description="Amidohydrolase 3" evidence="1">
    <location>
        <begin position="43"/>
        <end position="545"/>
    </location>
</feature>
<dbReference type="GO" id="GO:0005829">
    <property type="term" value="C:cytosol"/>
    <property type="evidence" value="ECO:0007669"/>
    <property type="project" value="TreeGrafter"/>
</dbReference>
<name>A0A6J7PVW7_9ZZZZ</name>
<dbReference type="Gene3D" id="3.20.20.140">
    <property type="entry name" value="Metal-dependent hydrolases"/>
    <property type="match status" value="2"/>
</dbReference>
<dbReference type="InterPro" id="IPR050378">
    <property type="entry name" value="Metallo-dep_Hydrolases_sf"/>
</dbReference>
<evidence type="ECO:0000313" key="2">
    <source>
        <dbReference type="EMBL" id="CAB4744980.1"/>
    </source>
</evidence>
<dbReference type="EMBL" id="CAEZYR010000047">
    <property type="protein sequence ID" value="CAB4744980.1"/>
    <property type="molecule type" value="Genomic_DNA"/>
</dbReference>
<evidence type="ECO:0000313" key="4">
    <source>
        <dbReference type="EMBL" id="CAB4900237.1"/>
    </source>
</evidence>
<dbReference type="Gene3D" id="2.30.40.10">
    <property type="entry name" value="Urease, subunit C, domain 1"/>
    <property type="match status" value="1"/>
</dbReference>
<proteinExistence type="predicted"/>
<dbReference type="InterPro" id="IPR013108">
    <property type="entry name" value="Amidohydro_3"/>
</dbReference>
<dbReference type="AlphaFoldDB" id="A0A6J7PVW7"/>
<dbReference type="InterPro" id="IPR032466">
    <property type="entry name" value="Metal_Hydrolase"/>
</dbReference>
<accession>A0A6J7PVW7</accession>
<organism evidence="5">
    <name type="scientific">freshwater metagenome</name>
    <dbReference type="NCBI Taxonomy" id="449393"/>
    <lineage>
        <taxon>unclassified sequences</taxon>
        <taxon>metagenomes</taxon>
        <taxon>ecological metagenomes</taxon>
    </lineage>
</organism>
<gene>
    <name evidence="2" type="ORF">UFOPK2754_01446</name>
    <name evidence="3" type="ORF">UFOPK3139_00279</name>
    <name evidence="4" type="ORF">UFOPK3543_00823</name>
    <name evidence="5" type="ORF">UFOPK3967_02009</name>
</gene>
<dbReference type="PANTHER" id="PTHR11647:SF1">
    <property type="entry name" value="COLLAPSIN RESPONSE MEDIATOR PROTEIN"/>
    <property type="match status" value="1"/>
</dbReference>